<feature type="chain" id="PRO_5035312863" evidence="1">
    <location>
        <begin position="17"/>
        <end position="211"/>
    </location>
</feature>
<evidence type="ECO:0000313" key="2">
    <source>
        <dbReference type="EMBL" id="CAG7823022.1"/>
    </source>
</evidence>
<dbReference type="Proteomes" id="UP000708208">
    <property type="component" value="Unassembled WGS sequence"/>
</dbReference>
<accession>A0A8J2KSM6</accession>
<feature type="signal peptide" evidence="1">
    <location>
        <begin position="1"/>
        <end position="16"/>
    </location>
</feature>
<dbReference type="EMBL" id="CAJVCH010528131">
    <property type="protein sequence ID" value="CAG7823022.1"/>
    <property type="molecule type" value="Genomic_DNA"/>
</dbReference>
<organism evidence="2 3">
    <name type="scientific">Allacma fusca</name>
    <dbReference type="NCBI Taxonomy" id="39272"/>
    <lineage>
        <taxon>Eukaryota</taxon>
        <taxon>Metazoa</taxon>
        <taxon>Ecdysozoa</taxon>
        <taxon>Arthropoda</taxon>
        <taxon>Hexapoda</taxon>
        <taxon>Collembola</taxon>
        <taxon>Symphypleona</taxon>
        <taxon>Sminthuridae</taxon>
        <taxon>Allacma</taxon>
    </lineage>
</organism>
<name>A0A8J2KSM6_9HEXA</name>
<dbReference type="AlphaFoldDB" id="A0A8J2KSM6"/>
<reference evidence="2" key="1">
    <citation type="submission" date="2021-06" db="EMBL/GenBank/DDBJ databases">
        <authorList>
            <person name="Hodson N. C."/>
            <person name="Mongue J. A."/>
            <person name="Jaron S. K."/>
        </authorList>
    </citation>
    <scope>NUCLEOTIDE SEQUENCE</scope>
</reference>
<evidence type="ECO:0000313" key="3">
    <source>
        <dbReference type="Proteomes" id="UP000708208"/>
    </source>
</evidence>
<evidence type="ECO:0000256" key="1">
    <source>
        <dbReference type="SAM" id="SignalP"/>
    </source>
</evidence>
<proteinExistence type="predicted"/>
<sequence>MKIVILVALCVSAAFAVQAPPTNPKAILAKSLQDKTLKTFLAVKNHKNLSKLLEDPPGIIAVMEQFEKSVLDVYEVISDVADKLAPLLATHGLMEAIKLELPRIFQEIGRARYEYAVGQIAFWQWYWEVYWGLPPMAPEEIMDMYINYAIRQSLYVVPLEINDGIVAVIDNISSEASTEYHAIIKEGVDRSKVAVEQFLYVLNEALENASK</sequence>
<comment type="caution">
    <text evidence="2">The sequence shown here is derived from an EMBL/GenBank/DDBJ whole genome shotgun (WGS) entry which is preliminary data.</text>
</comment>
<keyword evidence="1" id="KW-0732">Signal</keyword>
<protein>
    <submittedName>
        <fullName evidence="2">Uncharacterized protein</fullName>
    </submittedName>
</protein>
<gene>
    <name evidence="2" type="ORF">AFUS01_LOCUS33260</name>
</gene>
<keyword evidence="3" id="KW-1185">Reference proteome</keyword>